<evidence type="ECO:0000313" key="4">
    <source>
        <dbReference type="EMBL" id="KAB2701992.1"/>
    </source>
</evidence>
<feature type="domain" description="FAD-binding PCMH-type" evidence="3">
    <location>
        <begin position="43"/>
        <end position="215"/>
    </location>
</feature>
<dbReference type="Proteomes" id="UP000435957">
    <property type="component" value="Unassembled WGS sequence"/>
</dbReference>
<dbReference type="GO" id="GO:0071949">
    <property type="term" value="F:FAD binding"/>
    <property type="evidence" value="ECO:0007669"/>
    <property type="project" value="InterPro"/>
</dbReference>
<dbReference type="Pfam" id="PF01565">
    <property type="entry name" value="FAD_binding_4"/>
    <property type="match status" value="1"/>
</dbReference>
<dbReference type="InterPro" id="IPR036318">
    <property type="entry name" value="FAD-bd_PCMH-like_sf"/>
</dbReference>
<dbReference type="AlphaFoldDB" id="A0A256GD16"/>
<comment type="caution">
    <text evidence="5">The sequence shown here is derived from an EMBL/GenBank/DDBJ whole genome shotgun (WGS) entry which is preliminary data.</text>
</comment>
<protein>
    <submittedName>
        <fullName evidence="5">FAD binding domain protein</fullName>
    </submittedName>
    <submittedName>
        <fullName evidence="4">FAD-binding oxidoreductase</fullName>
    </submittedName>
</protein>
<dbReference type="Gene3D" id="3.30.465.10">
    <property type="match status" value="1"/>
</dbReference>
<dbReference type="InterPro" id="IPR016164">
    <property type="entry name" value="FAD-linked_Oxase-like_C"/>
</dbReference>
<keyword evidence="1" id="KW-0285">Flavoprotein</keyword>
<evidence type="ECO:0000313" key="7">
    <source>
        <dbReference type="Proteomes" id="UP000435957"/>
    </source>
</evidence>
<evidence type="ECO:0000256" key="2">
    <source>
        <dbReference type="ARBA" id="ARBA00022827"/>
    </source>
</evidence>
<dbReference type="InterPro" id="IPR016169">
    <property type="entry name" value="FAD-bd_PCMH_sub2"/>
</dbReference>
<evidence type="ECO:0000313" key="6">
    <source>
        <dbReference type="Proteomes" id="UP000216363"/>
    </source>
</evidence>
<organism evidence="5 6">
    <name type="scientific">Brucella lupini</name>
    <dbReference type="NCBI Taxonomy" id="255457"/>
    <lineage>
        <taxon>Bacteria</taxon>
        <taxon>Pseudomonadati</taxon>
        <taxon>Pseudomonadota</taxon>
        <taxon>Alphaproteobacteria</taxon>
        <taxon>Hyphomicrobiales</taxon>
        <taxon>Brucellaceae</taxon>
        <taxon>Brucella/Ochrobactrum group</taxon>
        <taxon>Brucella</taxon>
    </lineage>
</organism>
<dbReference type="PROSITE" id="PS51387">
    <property type="entry name" value="FAD_PCMH"/>
    <property type="match status" value="1"/>
</dbReference>
<dbReference type="GO" id="GO:0004458">
    <property type="term" value="F:D-lactate dehydrogenase (cytochrome) activity"/>
    <property type="evidence" value="ECO:0007669"/>
    <property type="project" value="TreeGrafter"/>
</dbReference>
<dbReference type="EMBL" id="WBWF01000019">
    <property type="protein sequence ID" value="KAB2701992.1"/>
    <property type="molecule type" value="Genomic_DNA"/>
</dbReference>
<reference evidence="4 7" key="2">
    <citation type="submission" date="2019-09" db="EMBL/GenBank/DDBJ databases">
        <title>Taxonomic organization of the family Brucellaceae based on a phylogenomic approach.</title>
        <authorList>
            <person name="Leclercq S."/>
            <person name="Cloeckaert A."/>
            <person name="Zygmunt M.S."/>
        </authorList>
    </citation>
    <scope>NUCLEOTIDE SEQUENCE [LARGE SCALE GENOMIC DNA]</scope>
    <source>
        <strain evidence="4 7">LUP23</strain>
    </source>
</reference>
<gene>
    <name evidence="5" type="ORF">CES86_4419</name>
    <name evidence="4" type="ORF">F9L03_20460</name>
</gene>
<evidence type="ECO:0000256" key="1">
    <source>
        <dbReference type="ARBA" id="ARBA00022630"/>
    </source>
</evidence>
<dbReference type="InterPro" id="IPR016166">
    <property type="entry name" value="FAD-bd_PCMH"/>
</dbReference>
<dbReference type="PANTHER" id="PTHR11748:SF119">
    <property type="entry name" value="D-2-HYDROXYGLUTARATE DEHYDROGENASE"/>
    <property type="match status" value="1"/>
</dbReference>
<proteinExistence type="predicted"/>
<dbReference type="EMBL" id="NNRN01000059">
    <property type="protein sequence ID" value="OYR25034.1"/>
    <property type="molecule type" value="Genomic_DNA"/>
</dbReference>
<dbReference type="GO" id="GO:0008720">
    <property type="term" value="F:D-lactate dehydrogenase (NAD+) activity"/>
    <property type="evidence" value="ECO:0007669"/>
    <property type="project" value="TreeGrafter"/>
</dbReference>
<keyword evidence="7" id="KW-1185">Reference proteome</keyword>
<sequence length="454" mass="49566">MSDRALAQLRADLADIPQISSDLIPAKSRDFYWFSPILKSELSDKVADLVVVPQTREQLEKVASACARWRIPLTLRGGGTGNYGQAVPLHGGVVLDMTGFNKIISSSPGVGRFEAGCRLLDIDKALKPMGWEMRFFPSTRRFATIGGYIAGGAGGIGSCTWGQLADPGAVIAVELLTVEETPRTIQLRDRDALKVLHAYGINGIITEVEMPLAPRQPWAEGIVTFPDFAKAVQFAHQFTAAEGIAKKLVSIHEPAIAPYLGKLASHIPAGTAMAILMVSEPQMPMTAMMASDFGGELVFERSAVEAERAAFEGHAGLPPLYEFTWNHTTWRAVRTDQALTYLQLRFPAGEEERLIAELQRNFAGEMMLHLEFQRRNGRVFVSGLPLVRFSTPDRLGALMHEIEALGIQISNPHTFQLDGAGWKRTDAPQAEFKQIADPLGLLNPGKLKAQLSAA</sequence>
<dbReference type="InterPro" id="IPR006094">
    <property type="entry name" value="Oxid_FAD_bind_N"/>
</dbReference>
<keyword evidence="2" id="KW-0274">FAD</keyword>
<dbReference type="Proteomes" id="UP000216363">
    <property type="component" value="Unassembled WGS sequence"/>
</dbReference>
<dbReference type="SUPFAM" id="SSF55103">
    <property type="entry name" value="FAD-linked oxidases, C-terminal domain"/>
    <property type="match status" value="1"/>
</dbReference>
<dbReference type="GO" id="GO:1903457">
    <property type="term" value="P:lactate catabolic process"/>
    <property type="evidence" value="ECO:0007669"/>
    <property type="project" value="TreeGrafter"/>
</dbReference>
<name>A0A256GD16_9HYPH</name>
<accession>A0A256GD16</accession>
<dbReference type="PANTHER" id="PTHR11748">
    <property type="entry name" value="D-LACTATE DEHYDROGENASE"/>
    <property type="match status" value="1"/>
</dbReference>
<reference evidence="5 6" key="1">
    <citation type="submission" date="2017-07" db="EMBL/GenBank/DDBJ databases">
        <title>Draft genome of Ochrobactrum lupini type strain LUP21.</title>
        <authorList>
            <person name="Krzyzanowska D.M."/>
            <person name="Jafra S."/>
        </authorList>
    </citation>
    <scope>NUCLEOTIDE SEQUENCE [LARGE SCALE GENOMIC DNA]</scope>
    <source>
        <strain evidence="5 6">LUP21</strain>
    </source>
</reference>
<evidence type="ECO:0000259" key="3">
    <source>
        <dbReference type="PROSITE" id="PS51387"/>
    </source>
</evidence>
<evidence type="ECO:0000313" key="5">
    <source>
        <dbReference type="EMBL" id="OYR25034.1"/>
    </source>
</evidence>
<dbReference type="SUPFAM" id="SSF56176">
    <property type="entry name" value="FAD-binding/transporter-associated domain-like"/>
    <property type="match status" value="1"/>
</dbReference>